<name>A0A6A5WPI9_9PLEO</name>
<protein>
    <submittedName>
        <fullName evidence="2">Uncharacterized protein</fullName>
    </submittedName>
</protein>
<reference evidence="2" key="1">
    <citation type="journal article" date="2020" name="Stud. Mycol.">
        <title>101 Dothideomycetes genomes: a test case for predicting lifestyles and emergence of pathogens.</title>
        <authorList>
            <person name="Haridas S."/>
            <person name="Albert R."/>
            <person name="Binder M."/>
            <person name="Bloem J."/>
            <person name="Labutti K."/>
            <person name="Salamov A."/>
            <person name="Andreopoulos B."/>
            <person name="Baker S."/>
            <person name="Barry K."/>
            <person name="Bills G."/>
            <person name="Bluhm B."/>
            <person name="Cannon C."/>
            <person name="Castanera R."/>
            <person name="Culley D."/>
            <person name="Daum C."/>
            <person name="Ezra D."/>
            <person name="Gonzalez J."/>
            <person name="Henrissat B."/>
            <person name="Kuo A."/>
            <person name="Liang C."/>
            <person name="Lipzen A."/>
            <person name="Lutzoni F."/>
            <person name="Magnuson J."/>
            <person name="Mondo S."/>
            <person name="Nolan M."/>
            <person name="Ohm R."/>
            <person name="Pangilinan J."/>
            <person name="Park H.-J."/>
            <person name="Ramirez L."/>
            <person name="Alfaro M."/>
            <person name="Sun H."/>
            <person name="Tritt A."/>
            <person name="Yoshinaga Y."/>
            <person name="Zwiers L.-H."/>
            <person name="Turgeon B."/>
            <person name="Goodwin S."/>
            <person name="Spatafora J."/>
            <person name="Crous P."/>
            <person name="Grigoriev I."/>
        </authorList>
    </citation>
    <scope>NUCLEOTIDE SEQUENCE</scope>
    <source>
        <strain evidence="2">CBS 123094</strain>
    </source>
</reference>
<proteinExistence type="predicted"/>
<accession>A0A6A5WPI9</accession>
<gene>
    <name evidence="2" type="ORF">P154DRAFT_520058</name>
</gene>
<evidence type="ECO:0000313" key="3">
    <source>
        <dbReference type="Proteomes" id="UP000799779"/>
    </source>
</evidence>
<feature type="compositionally biased region" description="Basic residues" evidence="1">
    <location>
        <begin position="117"/>
        <end position="128"/>
    </location>
</feature>
<feature type="region of interest" description="Disordered" evidence="1">
    <location>
        <begin position="109"/>
        <end position="131"/>
    </location>
</feature>
<dbReference type="Proteomes" id="UP000799779">
    <property type="component" value="Unassembled WGS sequence"/>
</dbReference>
<evidence type="ECO:0000313" key="2">
    <source>
        <dbReference type="EMBL" id="KAF2003447.1"/>
    </source>
</evidence>
<organism evidence="2 3">
    <name type="scientific">Amniculicola lignicola CBS 123094</name>
    <dbReference type="NCBI Taxonomy" id="1392246"/>
    <lineage>
        <taxon>Eukaryota</taxon>
        <taxon>Fungi</taxon>
        <taxon>Dikarya</taxon>
        <taxon>Ascomycota</taxon>
        <taxon>Pezizomycotina</taxon>
        <taxon>Dothideomycetes</taxon>
        <taxon>Pleosporomycetidae</taxon>
        <taxon>Pleosporales</taxon>
        <taxon>Amniculicolaceae</taxon>
        <taxon>Amniculicola</taxon>
    </lineage>
</organism>
<sequence length="154" mass="17418">MLRNWVARWRNGMFQPSWSPVIDASRLITVLQAFRSCKDELISGHMIRGVNQVHPAPQKSQANSLEKQRDERKVGRMAKGRISMHLHAHSIRFICAMLTSPEQILEGSRSAAELPHARSRSRGLRRGIRPSDHLRSGQLSCALEYSSIPAIKCI</sequence>
<dbReference type="AlphaFoldDB" id="A0A6A5WPI9"/>
<evidence type="ECO:0000256" key="1">
    <source>
        <dbReference type="SAM" id="MobiDB-lite"/>
    </source>
</evidence>
<keyword evidence="3" id="KW-1185">Reference proteome</keyword>
<dbReference type="EMBL" id="ML977572">
    <property type="protein sequence ID" value="KAF2003447.1"/>
    <property type="molecule type" value="Genomic_DNA"/>
</dbReference>